<reference evidence="2" key="1">
    <citation type="submission" date="2022-11" db="EMBL/GenBank/DDBJ databases">
        <title>Methylomonas rapida sp. nov., Carotenoid-Producing Obligate Methanotrophs with High Growth Characteristics and Biotechnological Potential.</title>
        <authorList>
            <person name="Tikhonova E.N."/>
            <person name="Suleimanov R.Z."/>
            <person name="Miroshnikov K."/>
            <person name="Oshkin I.Y."/>
            <person name="Belova S.E."/>
            <person name="Danilova O.V."/>
            <person name="Ashikhmin A."/>
            <person name="Konopkin A."/>
            <person name="But S.Y."/>
            <person name="Khmelenina V.N."/>
            <person name="Kuznetsov N."/>
            <person name="Pimenov N.V."/>
            <person name="Dedysh S.N."/>
        </authorList>
    </citation>
    <scope>NUCLEOTIDE SEQUENCE</scope>
    <source>
        <strain evidence="2">MP1</strain>
    </source>
</reference>
<keyword evidence="3" id="KW-1185">Reference proteome</keyword>
<accession>A0ABY7GN58</accession>
<evidence type="ECO:0000313" key="2">
    <source>
        <dbReference type="EMBL" id="WAR45940.1"/>
    </source>
</evidence>
<evidence type="ECO:0000256" key="1">
    <source>
        <dbReference type="SAM" id="Phobius"/>
    </source>
</evidence>
<keyword evidence="1" id="KW-0812">Transmembrane</keyword>
<dbReference type="EMBL" id="CP113517">
    <property type="protein sequence ID" value="WAR45940.1"/>
    <property type="molecule type" value="Genomic_DNA"/>
</dbReference>
<dbReference type="Proteomes" id="UP001162780">
    <property type="component" value="Chromosome"/>
</dbReference>
<sequence>MMTLDSALVILMAETLAALLVLALALFFVNRRKRNHEISAIDQFISELDEKNAQTNHPLLHLADKIQGLDKKALQAALQDVGDCERALMQKVIELFLKREMGLLGDIDQCIGNLSEPYCKLLTHMTTHANTPGATPAPSSNTHALERINQQLVRQLDTAMQTIDEITSEYTRVFSGNQTELELENSSKKMLQILQASTQSLKHEIKE</sequence>
<feature type="transmembrane region" description="Helical" evidence="1">
    <location>
        <begin position="6"/>
        <end position="29"/>
    </location>
</feature>
<evidence type="ECO:0000313" key="3">
    <source>
        <dbReference type="Proteomes" id="UP001162780"/>
    </source>
</evidence>
<name>A0ABY7GN58_9GAMM</name>
<evidence type="ECO:0008006" key="4">
    <source>
        <dbReference type="Google" id="ProtNLM"/>
    </source>
</evidence>
<organism evidence="2 3">
    <name type="scientific">Methylomonas rapida</name>
    <dbReference type="NCBI Taxonomy" id="2963939"/>
    <lineage>
        <taxon>Bacteria</taxon>
        <taxon>Pseudomonadati</taxon>
        <taxon>Pseudomonadota</taxon>
        <taxon>Gammaproteobacteria</taxon>
        <taxon>Methylococcales</taxon>
        <taxon>Methylococcaceae</taxon>
        <taxon>Methylomonas</taxon>
    </lineage>
</organism>
<protein>
    <recommendedName>
        <fullName evidence="4">Secreted protein</fullName>
    </recommendedName>
</protein>
<proteinExistence type="predicted"/>
<gene>
    <name evidence="2" type="ORF">NM686_005325</name>
</gene>
<keyword evidence="1" id="KW-1133">Transmembrane helix</keyword>
<dbReference type="RefSeq" id="WP_255186847.1">
    <property type="nucleotide sequence ID" value="NZ_CP113517.1"/>
</dbReference>
<keyword evidence="1" id="KW-0472">Membrane</keyword>